<dbReference type="Gene3D" id="1.10.101.10">
    <property type="entry name" value="PGBD-like superfamily/PGBD"/>
    <property type="match status" value="1"/>
</dbReference>
<dbReference type="SUPFAM" id="SSF47090">
    <property type="entry name" value="PGBD-like"/>
    <property type="match status" value="1"/>
</dbReference>
<feature type="domain" description="Peptidoglycan binding-like" evidence="1">
    <location>
        <begin position="345"/>
        <end position="405"/>
    </location>
</feature>
<dbReference type="InterPro" id="IPR036365">
    <property type="entry name" value="PGBD-like_sf"/>
</dbReference>
<evidence type="ECO:0000313" key="2">
    <source>
        <dbReference type="EMBL" id="QAT42108.1"/>
    </source>
</evidence>
<dbReference type="EMBL" id="CP035281">
    <property type="protein sequence ID" value="QAT42108.1"/>
    <property type="molecule type" value="Genomic_DNA"/>
</dbReference>
<dbReference type="OrthoDB" id="2933491at2"/>
<keyword evidence="3" id="KW-1185">Reference proteome</keyword>
<dbReference type="InterPro" id="IPR036366">
    <property type="entry name" value="PGBDSf"/>
</dbReference>
<name>A0A410PTB4_9FIRM</name>
<sequence>MRNFNYFKNQIIDQGQLQVNVREENQARPVDNVRVQVVRKVDSTVVEELYTNSSGQTDTVDLGAPPLEYSLTPESGKPYSEYDLSVSVDGFEPIDIEGVQILPHTKSFQNIQLRRTEQTETTTETILIDQHTLWGVFPPKIPEDEVKPLPDAGGFIVLPEPVIPEFVVVHLGVPEDTTAQNVWIPFKDYIKNVASSEIYSTWPRETIIANVLAILSFVLNRVYTEWYRGKGFNFTITNSTAYDQAFFYGRNIFQEISDVVDDIFTTYITRPGIRQPLFTQFCDGVRTVCTKGMPQWGSKDLGDQGYDHLSILRNFYGYDIFLQQAEKVEGVPVSFPGETLVLGSSGPAVRTIQTQLNTISDTYSAINKVRVDGAYGQETADAVSAFQRIFNMPVSGVVDFATWYRISNIYVAITRIAELSVQRIHNINEPYRY</sequence>
<evidence type="ECO:0000313" key="3">
    <source>
        <dbReference type="Proteomes" id="UP000287601"/>
    </source>
</evidence>
<protein>
    <submittedName>
        <fullName evidence="2">Peptidoglycan-binding protein</fullName>
    </submittedName>
</protein>
<dbReference type="Proteomes" id="UP000287601">
    <property type="component" value="Chromosome"/>
</dbReference>
<dbReference type="Pfam" id="PF01471">
    <property type="entry name" value="PG_binding_1"/>
    <property type="match status" value="1"/>
</dbReference>
<reference evidence="2 3" key="1">
    <citation type="submission" date="2019-01" db="EMBL/GenBank/DDBJ databases">
        <title>Draft genomes of a novel of Aminipila strains.</title>
        <authorList>
            <person name="Ma S."/>
        </authorList>
    </citation>
    <scope>NUCLEOTIDE SEQUENCE [LARGE SCALE GENOMIC DNA]</scope>
    <source>
        <strain evidence="3">JN-39</strain>
    </source>
</reference>
<dbReference type="InterPro" id="IPR002477">
    <property type="entry name" value="Peptidoglycan-bd-like"/>
</dbReference>
<accession>A0A410PTB4</accession>
<gene>
    <name evidence="2" type="ORF">EQM06_02045</name>
</gene>
<proteinExistence type="predicted"/>
<dbReference type="KEGG" id="amij:EQM06_02045"/>
<dbReference type="AlphaFoldDB" id="A0A410PTB4"/>
<dbReference type="RefSeq" id="WP_128744762.1">
    <property type="nucleotide sequence ID" value="NZ_CP035281.1"/>
</dbReference>
<organism evidence="2 3">
    <name type="scientific">Aminipila luticellarii</name>
    <dbReference type="NCBI Taxonomy" id="2507160"/>
    <lineage>
        <taxon>Bacteria</taxon>
        <taxon>Bacillati</taxon>
        <taxon>Bacillota</taxon>
        <taxon>Clostridia</taxon>
        <taxon>Peptostreptococcales</taxon>
        <taxon>Anaerovoracaceae</taxon>
        <taxon>Aminipila</taxon>
    </lineage>
</organism>
<evidence type="ECO:0000259" key="1">
    <source>
        <dbReference type="Pfam" id="PF01471"/>
    </source>
</evidence>